<keyword evidence="3" id="KW-0949">S-adenosyl-L-methionine</keyword>
<dbReference type="RefSeq" id="WP_158380283.1">
    <property type="nucleotide sequence ID" value="NZ_CP028359.1"/>
</dbReference>
<dbReference type="InterPro" id="IPR036100">
    <property type="entry name" value="QueA_sf"/>
</dbReference>
<dbReference type="AlphaFoldDB" id="A0A346E0R1"/>
<evidence type="ECO:0000256" key="4">
    <source>
        <dbReference type="ARBA" id="ARBA00022785"/>
    </source>
</evidence>
<dbReference type="GO" id="GO:0051075">
    <property type="term" value="F:S-adenosylmethionine:tRNA ribosyltransferase-isomerase activity"/>
    <property type="evidence" value="ECO:0007669"/>
    <property type="project" value="TreeGrafter"/>
</dbReference>
<dbReference type="Proteomes" id="UP000257017">
    <property type="component" value="Chromosome"/>
</dbReference>
<evidence type="ECO:0000313" key="6">
    <source>
        <dbReference type="Proteomes" id="UP000257017"/>
    </source>
</evidence>
<gene>
    <name evidence="5" type="ORF">C9I73_007</name>
</gene>
<evidence type="ECO:0000313" key="5">
    <source>
        <dbReference type="EMBL" id="AXN02566.1"/>
    </source>
</evidence>
<sequence>MKKRICHKRKNLFGRKGKGNQVNQNKINKINKINKKAFKKKKDSYNISKYILINFKNSDFNFKVPKKLIPNKPRLSKNRTRLMVLNRMNMTIQHKYMNDFNSYFITGDTLVLNNTKMYKYILYGKKEKNGSDLQVYLLREINPNEKSWEVLVQPARKIRIGNRLFFLDENNEKLIAVVHDNTISKGRIIKFTCDLPNQIFKNKIKNLGKIQSGLIKYGLYTSFKKPFIDFSNLQTIYAKKEGSTSPHFPGLHISKYILKKLEFYGINISYVTLHLGHDTYDKIIVEDIQKHKMKEEYFKITHKACNFINYSINSQQKVCAIGTSTLRALESSVSPSNTLIPNKKWTNKFIYPYYKFHIANSLLTNFHQPKSTVMPLLAAFVGYDFLKYAYDLAIKKKYQFYNFGDAMLIL</sequence>
<proteinExistence type="predicted"/>
<dbReference type="EMBL" id="CP028359">
    <property type="protein sequence ID" value="AXN02566.1"/>
    <property type="molecule type" value="Genomic_DNA"/>
</dbReference>
<keyword evidence="5" id="KW-0413">Isomerase</keyword>
<keyword evidence="2 5" id="KW-0808">Transferase</keyword>
<dbReference type="PANTHER" id="PTHR30307:SF0">
    <property type="entry name" value="S-ADENOSYLMETHIONINE:TRNA RIBOSYLTRANSFERASE-ISOMERASE"/>
    <property type="match status" value="1"/>
</dbReference>
<keyword evidence="1" id="KW-0963">Cytoplasm</keyword>
<dbReference type="InterPro" id="IPR003699">
    <property type="entry name" value="QueA"/>
</dbReference>
<evidence type="ECO:0000256" key="1">
    <source>
        <dbReference type="ARBA" id="ARBA00022490"/>
    </source>
</evidence>
<dbReference type="GO" id="GO:0008616">
    <property type="term" value="P:tRNA queuosine(34) biosynthetic process"/>
    <property type="evidence" value="ECO:0007669"/>
    <property type="project" value="UniProtKB-KW"/>
</dbReference>
<dbReference type="PANTHER" id="PTHR30307">
    <property type="entry name" value="S-ADENOSYLMETHIONINE:TRNA RIBOSYLTRANSFERASE-ISOMERASE"/>
    <property type="match status" value="1"/>
</dbReference>
<dbReference type="SUPFAM" id="SSF111337">
    <property type="entry name" value="QueA-like"/>
    <property type="match status" value="1"/>
</dbReference>
<dbReference type="InterPro" id="IPR042119">
    <property type="entry name" value="QueA_dom2"/>
</dbReference>
<keyword evidence="4" id="KW-0671">Queuosine biosynthesis</keyword>
<dbReference type="Pfam" id="PF02547">
    <property type="entry name" value="Queuosine_synth"/>
    <property type="match status" value="1"/>
</dbReference>
<name>A0A346E0R1_9FLAO</name>
<accession>A0A346E0R1</accession>
<dbReference type="InterPro" id="IPR042118">
    <property type="entry name" value="QueA_dom1"/>
</dbReference>
<protein>
    <submittedName>
        <fullName evidence="5">S-adenosylmethionine:tRNA ribosyltransferase-isomerase</fullName>
    </submittedName>
</protein>
<reference evidence="5 6" key="1">
    <citation type="submission" date="2018-03" db="EMBL/GenBank/DDBJ databases">
        <title>A parallel universe: an anciently diverged bacterial symbiosis in a Hawaiian planthopper (Hemiptera: Cixiidae) reveals rearranged nutritional responsibilities.</title>
        <authorList>
            <person name="Bennett G."/>
            <person name="Mao M."/>
        </authorList>
    </citation>
    <scope>NUCLEOTIDE SEQUENCE [LARGE SCALE GENOMIC DNA]</scope>
    <source>
        <strain evidence="5 6">OLIH</strain>
    </source>
</reference>
<evidence type="ECO:0000256" key="2">
    <source>
        <dbReference type="ARBA" id="ARBA00022679"/>
    </source>
</evidence>
<dbReference type="Gene3D" id="2.40.10.240">
    <property type="entry name" value="QueA-like"/>
    <property type="match status" value="1"/>
</dbReference>
<dbReference type="OrthoDB" id="9805933at2"/>
<evidence type="ECO:0000256" key="3">
    <source>
        <dbReference type="ARBA" id="ARBA00022691"/>
    </source>
</evidence>
<organism evidence="5 6">
    <name type="scientific">Candidatus Karelsulcia muelleri</name>
    <dbReference type="NCBI Taxonomy" id="336810"/>
    <lineage>
        <taxon>Bacteria</taxon>
        <taxon>Pseudomonadati</taxon>
        <taxon>Bacteroidota</taxon>
        <taxon>Flavobacteriia</taxon>
        <taxon>Flavobacteriales</taxon>
        <taxon>Candidatus Karelsulcia</taxon>
    </lineage>
</organism>
<dbReference type="Gene3D" id="3.40.1780.10">
    <property type="entry name" value="QueA-like"/>
    <property type="match status" value="2"/>
</dbReference>